<organism evidence="4">
    <name type="scientific">viral metagenome</name>
    <dbReference type="NCBI Taxonomy" id="1070528"/>
    <lineage>
        <taxon>unclassified sequences</taxon>
        <taxon>metagenomes</taxon>
        <taxon>organismal metagenomes</taxon>
    </lineage>
</organism>
<dbReference type="GO" id="GO:0003676">
    <property type="term" value="F:nucleic acid binding"/>
    <property type="evidence" value="ECO:0007669"/>
    <property type="project" value="InterPro"/>
</dbReference>
<dbReference type="PANTHER" id="PTHR21340">
    <property type="entry name" value="DIADENOSINE 5,5-P1,P4-TETRAPHOSPHATE PYROPHOSPHOHYDROLASE MUTT"/>
    <property type="match status" value="1"/>
</dbReference>
<dbReference type="SUPFAM" id="SSF55811">
    <property type="entry name" value="Nudix"/>
    <property type="match status" value="1"/>
</dbReference>
<evidence type="ECO:0000259" key="2">
    <source>
        <dbReference type="PROSITE" id="PS50158"/>
    </source>
</evidence>
<evidence type="ECO:0008006" key="5">
    <source>
        <dbReference type="Google" id="ProtNLM"/>
    </source>
</evidence>
<dbReference type="InterPro" id="IPR001878">
    <property type="entry name" value="Znf_CCHC"/>
</dbReference>
<accession>A0A6C0J991</accession>
<dbReference type="PANTHER" id="PTHR21340:SF0">
    <property type="entry name" value="BIS(5'-NUCLEOSYL)-TETRAPHOSPHATASE [ASYMMETRICAL]"/>
    <property type="match status" value="1"/>
</dbReference>
<keyword evidence="1" id="KW-0378">Hydrolase</keyword>
<dbReference type="InterPro" id="IPR051325">
    <property type="entry name" value="Nudix_hydrolase_domain"/>
</dbReference>
<dbReference type="PROSITE" id="PS50158">
    <property type="entry name" value="ZF_CCHC"/>
    <property type="match status" value="1"/>
</dbReference>
<proteinExistence type="predicted"/>
<name>A0A6C0J991_9ZZZZ</name>
<dbReference type="GO" id="GO:0004081">
    <property type="term" value="F:bis(5'-nucleosyl)-tetraphosphatase (asymmetrical) activity"/>
    <property type="evidence" value="ECO:0007669"/>
    <property type="project" value="TreeGrafter"/>
</dbReference>
<evidence type="ECO:0000259" key="3">
    <source>
        <dbReference type="PROSITE" id="PS51462"/>
    </source>
</evidence>
<dbReference type="GO" id="GO:0006754">
    <property type="term" value="P:ATP biosynthetic process"/>
    <property type="evidence" value="ECO:0007669"/>
    <property type="project" value="TreeGrafter"/>
</dbReference>
<dbReference type="Pfam" id="PF00293">
    <property type="entry name" value="NUDIX"/>
    <property type="match status" value="1"/>
</dbReference>
<protein>
    <recommendedName>
        <fullName evidence="5">Nudix hydrolase domain-containing protein</fullName>
    </recommendedName>
</protein>
<dbReference type="AlphaFoldDB" id="A0A6C0J991"/>
<feature type="domain" description="CCHC-type" evidence="2">
    <location>
        <begin position="9"/>
        <end position="22"/>
    </location>
</feature>
<sequence>MNTKQLAFCNNCGKSGHTYNQCCKPITSLGMIAFNKVSKDCLKYLLICRKDSLGYVEFMRGKYPLYNQEYIQNIINEMTIQEKVNLLTKDFDLLWKELWGDYYGAQYISEEKTAAEKFYQIKEGIHLFNDIFFNLEQIIQNSNTSWTEPEWGFPKGRRNYNENDLSSALREFGEETGISKNKIHIIKNFIPFEEIFTGSNFKSYKHKYFIAYSNCDDLSNYQKSEVSKIKWMTLEEASITIRPYNLERIDVLKDIDIVLHKYSLIS</sequence>
<dbReference type="InterPro" id="IPR015797">
    <property type="entry name" value="NUDIX_hydrolase-like_dom_sf"/>
</dbReference>
<dbReference type="EMBL" id="MN740356">
    <property type="protein sequence ID" value="QHU02345.1"/>
    <property type="molecule type" value="Genomic_DNA"/>
</dbReference>
<dbReference type="PROSITE" id="PS51462">
    <property type="entry name" value="NUDIX"/>
    <property type="match status" value="1"/>
</dbReference>
<evidence type="ECO:0000256" key="1">
    <source>
        <dbReference type="ARBA" id="ARBA00022801"/>
    </source>
</evidence>
<evidence type="ECO:0000313" key="4">
    <source>
        <dbReference type="EMBL" id="QHU02345.1"/>
    </source>
</evidence>
<dbReference type="GO" id="GO:0006167">
    <property type="term" value="P:AMP biosynthetic process"/>
    <property type="evidence" value="ECO:0007669"/>
    <property type="project" value="TreeGrafter"/>
</dbReference>
<dbReference type="Gene3D" id="3.90.79.10">
    <property type="entry name" value="Nucleoside Triphosphate Pyrophosphohydrolase"/>
    <property type="match status" value="1"/>
</dbReference>
<dbReference type="GO" id="GO:0008270">
    <property type="term" value="F:zinc ion binding"/>
    <property type="evidence" value="ECO:0007669"/>
    <property type="project" value="InterPro"/>
</dbReference>
<feature type="domain" description="Nudix hydrolase" evidence="3">
    <location>
        <begin position="24"/>
        <end position="256"/>
    </location>
</feature>
<reference evidence="4" key="1">
    <citation type="journal article" date="2020" name="Nature">
        <title>Giant virus diversity and host interactions through global metagenomics.</title>
        <authorList>
            <person name="Schulz F."/>
            <person name="Roux S."/>
            <person name="Paez-Espino D."/>
            <person name="Jungbluth S."/>
            <person name="Walsh D.A."/>
            <person name="Denef V.J."/>
            <person name="McMahon K.D."/>
            <person name="Konstantinidis K.T."/>
            <person name="Eloe-Fadrosh E.A."/>
            <person name="Kyrpides N.C."/>
            <person name="Woyke T."/>
        </authorList>
    </citation>
    <scope>NUCLEOTIDE SEQUENCE</scope>
    <source>
        <strain evidence="4">GVMAG-M-3300025880-75</strain>
    </source>
</reference>
<dbReference type="InterPro" id="IPR000086">
    <property type="entry name" value="NUDIX_hydrolase_dom"/>
</dbReference>